<feature type="region of interest" description="Disordered" evidence="6">
    <location>
        <begin position="277"/>
        <end position="301"/>
    </location>
</feature>
<proteinExistence type="inferred from homology"/>
<name>A0AB34IZX7_PRYPA</name>
<dbReference type="PANTHER" id="PTHR10342:SF274">
    <property type="entry name" value="ARYLSULFATASE B"/>
    <property type="match status" value="1"/>
</dbReference>
<evidence type="ECO:0000256" key="3">
    <source>
        <dbReference type="ARBA" id="ARBA00022801"/>
    </source>
</evidence>
<feature type="compositionally biased region" description="Acidic residues" evidence="6">
    <location>
        <begin position="828"/>
        <end position="844"/>
    </location>
</feature>
<dbReference type="PANTHER" id="PTHR10342">
    <property type="entry name" value="ARYLSULFATASE"/>
    <property type="match status" value="1"/>
</dbReference>
<evidence type="ECO:0000259" key="7">
    <source>
        <dbReference type="Pfam" id="PF00884"/>
    </source>
</evidence>
<evidence type="ECO:0000256" key="6">
    <source>
        <dbReference type="SAM" id="MobiDB-lite"/>
    </source>
</evidence>
<feature type="compositionally biased region" description="Low complexity" evidence="6">
    <location>
        <begin position="207"/>
        <end position="216"/>
    </location>
</feature>
<dbReference type="GO" id="GO:0008484">
    <property type="term" value="F:sulfuric ester hydrolase activity"/>
    <property type="evidence" value="ECO:0007669"/>
    <property type="project" value="InterPro"/>
</dbReference>
<feature type="region of interest" description="Disordered" evidence="6">
    <location>
        <begin position="782"/>
        <end position="844"/>
    </location>
</feature>
<gene>
    <name evidence="8" type="ORF">AB1Y20_006952</name>
</gene>
<dbReference type="PROSITE" id="PS00523">
    <property type="entry name" value="SULFATASE_1"/>
    <property type="match status" value="2"/>
</dbReference>
<keyword evidence="9" id="KW-1185">Reference proteome</keyword>
<dbReference type="PROSITE" id="PS00149">
    <property type="entry name" value="SULFATASE_2"/>
    <property type="match status" value="1"/>
</dbReference>
<reference evidence="8 9" key="1">
    <citation type="journal article" date="2024" name="Science">
        <title>Giant polyketide synthase enzymes in the biosynthesis of giant marine polyether toxins.</title>
        <authorList>
            <person name="Fallon T.R."/>
            <person name="Shende V.V."/>
            <person name="Wierzbicki I.H."/>
            <person name="Pendleton A.L."/>
            <person name="Watervoot N.F."/>
            <person name="Auber R.P."/>
            <person name="Gonzalez D.J."/>
            <person name="Wisecaver J.H."/>
            <person name="Moore B.S."/>
        </authorList>
    </citation>
    <scope>NUCLEOTIDE SEQUENCE [LARGE SCALE GENOMIC DNA]</scope>
    <source>
        <strain evidence="8 9">12B1</strain>
    </source>
</reference>
<organism evidence="8 9">
    <name type="scientific">Prymnesium parvum</name>
    <name type="common">Toxic golden alga</name>
    <dbReference type="NCBI Taxonomy" id="97485"/>
    <lineage>
        <taxon>Eukaryota</taxon>
        <taxon>Haptista</taxon>
        <taxon>Haptophyta</taxon>
        <taxon>Prymnesiophyceae</taxon>
        <taxon>Prymnesiales</taxon>
        <taxon>Prymnesiaceae</taxon>
        <taxon>Prymnesium</taxon>
    </lineage>
</organism>
<keyword evidence="2" id="KW-0479">Metal-binding</keyword>
<comment type="caution">
    <text evidence="8">The sequence shown here is derived from an EMBL/GenBank/DDBJ whole genome shotgun (WGS) entry which is preliminary data.</text>
</comment>
<feature type="region of interest" description="Disordered" evidence="6">
    <location>
        <begin position="704"/>
        <end position="746"/>
    </location>
</feature>
<dbReference type="InterPro" id="IPR024607">
    <property type="entry name" value="Sulfatase_CS"/>
</dbReference>
<dbReference type="InterPro" id="IPR000917">
    <property type="entry name" value="Sulfatase_N"/>
</dbReference>
<dbReference type="InterPro" id="IPR047115">
    <property type="entry name" value="ARSB"/>
</dbReference>
<keyword evidence="3" id="KW-0378">Hydrolase</keyword>
<evidence type="ECO:0000256" key="1">
    <source>
        <dbReference type="ARBA" id="ARBA00008779"/>
    </source>
</evidence>
<dbReference type="GO" id="GO:0046872">
    <property type="term" value="F:metal ion binding"/>
    <property type="evidence" value="ECO:0007669"/>
    <property type="project" value="UniProtKB-KW"/>
</dbReference>
<feature type="compositionally biased region" description="Pro residues" evidence="6">
    <location>
        <begin position="281"/>
        <end position="290"/>
    </location>
</feature>
<feature type="compositionally biased region" description="Pro residues" evidence="6">
    <location>
        <begin position="705"/>
        <end position="717"/>
    </location>
</feature>
<feature type="region of interest" description="Disordered" evidence="6">
    <location>
        <begin position="352"/>
        <end position="383"/>
    </location>
</feature>
<feature type="compositionally biased region" description="Pro residues" evidence="6">
    <location>
        <begin position="196"/>
        <end position="206"/>
    </location>
</feature>
<dbReference type="Proteomes" id="UP001515480">
    <property type="component" value="Unassembled WGS sequence"/>
</dbReference>
<evidence type="ECO:0000313" key="8">
    <source>
        <dbReference type="EMBL" id="KAL1510654.1"/>
    </source>
</evidence>
<dbReference type="InterPro" id="IPR017850">
    <property type="entry name" value="Alkaline_phosphatase_core_sf"/>
</dbReference>
<feature type="domain" description="Sulfatase N-terminal" evidence="7">
    <location>
        <begin position="923"/>
        <end position="1262"/>
    </location>
</feature>
<comment type="similarity">
    <text evidence="1">Belongs to the sulfatase family.</text>
</comment>
<feature type="region of interest" description="Disordered" evidence="6">
    <location>
        <begin position="190"/>
        <end position="216"/>
    </location>
</feature>
<sequence length="1502" mass="161491">MGEACVPACPEHSRCLSSRCVSPLRPHLLLVVADDLGLHDVAFTRTGSEIRTPALSSLAAAGLVLDNYYVQPLCTPTRAALLTGRHPVQLGLQHGVIRDAVPDAVPANETMLPQLLRAAGYRTHHVGKWHLGFHQRRYTPERRGFDTSLGYYTGNAEYWNHTSPCWDCGNYTALDLHEANATSWRPITTESGRCNWPPPPPPPPAPSLHAAASSHPPAPLFPSLRRLLTPTCTSLPSLRRRLLTPTCTSLPSLRRRLLTPTCTSRPLRLRHRRRHLYATTSPPPSPPPPLHQHDSLPPHCIHTNSTELFSSAAVDVIERHAATHGVSDGAPPLFLYLAYQAVHGASSCFTAPSSPPDCAHPADDELQAPRRHSLAQSHIPPGPRRDFAAMVGALDEGIANVSAALHRTDMARRTLLLFTTDNGAPHTHLGGGAMSNWPLRGGKGELWEGGVRAAAFLWGGALPPAARGARSRLLCHAADWLPTFARLAAAPLGATARGLYGVELWAQLARGGEAAAYAARGELLHNIEPRGGRAALRLGDLKLLAHAAASGWGRRPADAADAPPPPPPRGAVVGLALFNVTADVREERDLAADGRYRGALAAAVARLEELRRLAVPPRDAPPDARARPAAVAGLALCTPSPRGPILCDEPIGVWQASRGAPPSFAAAASTATATPPSSSFSSSASCCCCCCPCHVSFPFRSPVCPTSPPPPPPPPLRQPWQPDGEDPEGCAATPSSEPPEASGAGGSWRVAPWLFAAAAAAFLVMAVVRRARQWLERDARLKVSPSTPSPVHCAEARSSPCHPHPSRQRHSSPTPHPQPSPPQAVAALDDEAEDDAVAAEEAADEAAAPRHLQCAVFLLRRWRSAGLTYHAVQRPRERRCTSCCAVGGFLALAASAFLLARQRRAIAPPPLCPPAAAPALNSIVLFLTDDQSLDSFPSDPAAPTPLHAARRHLSSHGATASHFFASSPICCPSRAQLLTGRYLHNLKVRGRASPPAASCMHVNLSLVENSSFAAALARVGYTVGIFGKYLNRWSRAVPRGVHAFFANGGGSYVAPRFTAANLQFAGIADGEWVGGADDYSTAAVGNLTVRWLHHVAPLGPFFAYVAPKAAHEPFVAAPWYDRTWSDGWPRRERRGAAWNASATRRHASLDAQPRLSARAAAVVSEVFRNRWRTLLSVDDLVDAVLRACEERGALESTFFFFTSDNGFTLGQFGLPMDKRHVYDFDVRIPLVVRGPGILPGSRLAAPATIVDLAPTFLMIAGVSARHMDGRSLLPLLLSREALSTLDAANATPHSPQAQEAAERSGVRHLALPALQALRLAGHQPWRESVLLEHLYWHDPSNIPCDDDASCPTNVKCMANCTAAACPDEARGGGDGSYPSCDLWCTDLRRRRGCWGTLGGKLQRPSCSSDCYPTEDRGNNFIAVRRVYRQGEAADALYAHFRTGDQGVADVDFSGAPDFVEYYNMRNDEEQLSNLGDEGVREQWPTAREELLQWHSCERSSCP</sequence>
<feature type="domain" description="Sulfatase N-terminal" evidence="7">
    <location>
        <begin position="26"/>
        <end position="488"/>
    </location>
</feature>
<dbReference type="Pfam" id="PF00884">
    <property type="entry name" value="Sulfatase"/>
    <property type="match status" value="2"/>
</dbReference>
<accession>A0AB34IZX7</accession>
<evidence type="ECO:0000256" key="2">
    <source>
        <dbReference type="ARBA" id="ARBA00022723"/>
    </source>
</evidence>
<keyword evidence="4" id="KW-0106">Calcium</keyword>
<evidence type="ECO:0000256" key="5">
    <source>
        <dbReference type="ARBA" id="ARBA00023180"/>
    </source>
</evidence>
<dbReference type="EMBL" id="JBGBPQ010000015">
    <property type="protein sequence ID" value="KAL1510654.1"/>
    <property type="molecule type" value="Genomic_DNA"/>
</dbReference>
<keyword evidence="5" id="KW-0325">Glycoprotein</keyword>
<dbReference type="SUPFAM" id="SSF53649">
    <property type="entry name" value="Alkaline phosphatase-like"/>
    <property type="match status" value="2"/>
</dbReference>
<evidence type="ECO:0000256" key="4">
    <source>
        <dbReference type="ARBA" id="ARBA00022837"/>
    </source>
</evidence>
<dbReference type="Gene3D" id="3.40.720.10">
    <property type="entry name" value="Alkaline Phosphatase, subunit A"/>
    <property type="match status" value="3"/>
</dbReference>
<dbReference type="CDD" id="cd16029">
    <property type="entry name" value="4-S"/>
    <property type="match status" value="1"/>
</dbReference>
<evidence type="ECO:0000313" key="9">
    <source>
        <dbReference type="Proteomes" id="UP001515480"/>
    </source>
</evidence>
<protein>
    <recommendedName>
        <fullName evidence="7">Sulfatase N-terminal domain-containing protein</fullName>
    </recommendedName>
</protein>